<dbReference type="EMBL" id="CP073100">
    <property type="protein sequence ID" value="QUE50288.1"/>
    <property type="molecule type" value="Genomic_DNA"/>
</dbReference>
<dbReference type="RefSeq" id="WP_211630428.1">
    <property type="nucleotide sequence ID" value="NZ_CP073100.1"/>
</dbReference>
<dbReference type="PROSITE" id="PS51123">
    <property type="entry name" value="OMPA_2"/>
    <property type="match status" value="1"/>
</dbReference>
<dbReference type="InterPro" id="IPR036737">
    <property type="entry name" value="OmpA-like_sf"/>
</dbReference>
<feature type="region of interest" description="Disordered" evidence="5">
    <location>
        <begin position="91"/>
        <end position="112"/>
    </location>
</feature>
<keyword evidence="9" id="KW-1185">Reference proteome</keyword>
<name>A0A975G7L2_9BACT</name>
<feature type="region of interest" description="Disordered" evidence="5">
    <location>
        <begin position="148"/>
        <end position="170"/>
    </location>
</feature>
<feature type="region of interest" description="Disordered" evidence="5">
    <location>
        <begin position="331"/>
        <end position="442"/>
    </location>
</feature>
<dbReference type="AlphaFoldDB" id="A0A975G7L2"/>
<dbReference type="PROSITE" id="PS01068">
    <property type="entry name" value="OMPA_1"/>
    <property type="match status" value="1"/>
</dbReference>
<sequence length="442" mass="47876">MPIGKTERGDCHGKTVTYSAAVPGGPTWQEPQESPNWRLPSSDRLGRWATAGIILSLVLHLIAFLTLNHMKFSLRLDPPVELKTERVKLNPVETTPPDLPDIAPEPTAVNPPQDLKKLVDEMEILDKLPKDPELEMRPDVKELVVNAKTGGNPAASGDPNGSTTEPIKGPELNLDLPDFGRTESLMPSAADGQVVIDRGSLKADELDTSVVDDLLKKGAGGKAVHGTLEGSLEEALGMPSNVLVGKTTVLPGDLLFEYNSSELRQSARVGLLKLGTLIDMNPGLYCWIEGYTDLIGGDEFNYALSQRRAEAVKEYLVKSLRIDPKRVITRGFGKQQPRVTSGTKEEQAANRRVEIKMRKTLPPDAPRPSSSAVNEMPNPAPAPAPPKAILVKPARAVPVEDLQPPAAPRAKPVEEARPPRAQPVEETPPPRATVPRAEPVEE</sequence>
<dbReference type="GO" id="GO:0009279">
    <property type="term" value="C:cell outer membrane"/>
    <property type="evidence" value="ECO:0007669"/>
    <property type="project" value="UniProtKB-SubCell"/>
</dbReference>
<dbReference type="InterPro" id="IPR006665">
    <property type="entry name" value="OmpA-like"/>
</dbReference>
<protein>
    <submittedName>
        <fullName evidence="8">OmpA family protein</fullName>
    </submittedName>
</protein>
<dbReference type="PANTHER" id="PTHR30329">
    <property type="entry name" value="STATOR ELEMENT OF FLAGELLAR MOTOR COMPLEX"/>
    <property type="match status" value="1"/>
</dbReference>
<feature type="transmembrane region" description="Helical" evidence="6">
    <location>
        <begin position="45"/>
        <end position="67"/>
    </location>
</feature>
<proteinExistence type="predicted"/>
<gene>
    <name evidence="8" type="ORF">KBB96_15610</name>
</gene>
<dbReference type="Pfam" id="PF00691">
    <property type="entry name" value="OmpA"/>
    <property type="match status" value="1"/>
</dbReference>
<evidence type="ECO:0000256" key="4">
    <source>
        <dbReference type="PROSITE-ProRule" id="PRU00473"/>
    </source>
</evidence>
<feature type="domain" description="OmpA-like" evidence="7">
    <location>
        <begin position="244"/>
        <end position="361"/>
    </location>
</feature>
<dbReference type="KEGG" id="lamb:KBB96_15610"/>
<dbReference type="InterPro" id="IPR006664">
    <property type="entry name" value="OMP_bac"/>
</dbReference>
<evidence type="ECO:0000313" key="8">
    <source>
        <dbReference type="EMBL" id="QUE50288.1"/>
    </source>
</evidence>
<evidence type="ECO:0000256" key="1">
    <source>
        <dbReference type="ARBA" id="ARBA00004442"/>
    </source>
</evidence>
<dbReference type="SUPFAM" id="SSF103088">
    <property type="entry name" value="OmpA-like"/>
    <property type="match status" value="1"/>
</dbReference>
<organism evidence="8 9">
    <name type="scientific">Luteolibacter ambystomatis</name>
    <dbReference type="NCBI Taxonomy" id="2824561"/>
    <lineage>
        <taxon>Bacteria</taxon>
        <taxon>Pseudomonadati</taxon>
        <taxon>Verrucomicrobiota</taxon>
        <taxon>Verrucomicrobiia</taxon>
        <taxon>Verrucomicrobiales</taxon>
        <taxon>Verrucomicrobiaceae</taxon>
        <taxon>Luteolibacter</taxon>
    </lineage>
</organism>
<comment type="subcellular location">
    <subcellularLocation>
        <location evidence="1">Cell outer membrane</location>
    </subcellularLocation>
</comment>
<keyword evidence="3" id="KW-0998">Cell outer membrane</keyword>
<dbReference type="InterPro" id="IPR050330">
    <property type="entry name" value="Bact_OuterMem_StrucFunc"/>
</dbReference>
<dbReference type="Gene3D" id="3.30.1330.60">
    <property type="entry name" value="OmpA-like domain"/>
    <property type="match status" value="1"/>
</dbReference>
<dbReference type="CDD" id="cd07185">
    <property type="entry name" value="OmpA_C-like"/>
    <property type="match status" value="1"/>
</dbReference>
<feature type="compositionally biased region" description="Basic and acidic residues" evidence="5">
    <location>
        <begin position="343"/>
        <end position="357"/>
    </location>
</feature>
<accession>A0A975G7L2</accession>
<evidence type="ECO:0000256" key="5">
    <source>
        <dbReference type="SAM" id="MobiDB-lite"/>
    </source>
</evidence>
<evidence type="ECO:0000256" key="6">
    <source>
        <dbReference type="SAM" id="Phobius"/>
    </source>
</evidence>
<reference evidence="8" key="1">
    <citation type="submission" date="2021-04" db="EMBL/GenBank/DDBJ databases">
        <title>Luteolibacter sp. 32A isolated from the skin of an Anderson's salamander (Ambystoma andersonii).</title>
        <authorList>
            <person name="Spergser J."/>
            <person name="Busse H.-J."/>
        </authorList>
    </citation>
    <scope>NUCLEOTIDE SEQUENCE</scope>
    <source>
        <strain evidence="8">32A</strain>
    </source>
</reference>
<evidence type="ECO:0000259" key="7">
    <source>
        <dbReference type="PROSITE" id="PS51123"/>
    </source>
</evidence>
<dbReference type="PANTHER" id="PTHR30329:SF21">
    <property type="entry name" value="LIPOPROTEIN YIAD-RELATED"/>
    <property type="match status" value="1"/>
</dbReference>
<keyword evidence="6" id="KW-0812">Transmembrane</keyword>
<keyword evidence="6" id="KW-1133">Transmembrane helix</keyword>
<evidence type="ECO:0000256" key="2">
    <source>
        <dbReference type="ARBA" id="ARBA00023136"/>
    </source>
</evidence>
<dbReference type="Proteomes" id="UP000676169">
    <property type="component" value="Chromosome"/>
</dbReference>
<evidence type="ECO:0000313" key="9">
    <source>
        <dbReference type="Proteomes" id="UP000676169"/>
    </source>
</evidence>
<keyword evidence="2 4" id="KW-0472">Membrane</keyword>
<dbReference type="PRINTS" id="PR01021">
    <property type="entry name" value="OMPADOMAIN"/>
</dbReference>
<dbReference type="InterPro" id="IPR006690">
    <property type="entry name" value="OMPA-like_CS"/>
</dbReference>
<evidence type="ECO:0000256" key="3">
    <source>
        <dbReference type="ARBA" id="ARBA00023237"/>
    </source>
</evidence>